<comment type="caution">
    <text evidence="2">The sequence shown here is derived from an EMBL/GenBank/DDBJ whole genome shotgun (WGS) entry which is preliminary data.</text>
</comment>
<dbReference type="EMBL" id="JARPOI010000147">
    <property type="protein sequence ID" value="KAJ9129407.1"/>
    <property type="molecule type" value="Genomic_DNA"/>
</dbReference>
<feature type="signal peptide" evidence="1">
    <location>
        <begin position="1"/>
        <end position="23"/>
    </location>
</feature>
<accession>A0ABQ9K9T3</accession>
<dbReference type="Proteomes" id="UP001174677">
    <property type="component" value="Unassembled WGS sequence"/>
</dbReference>
<evidence type="ECO:0000256" key="1">
    <source>
        <dbReference type="SAM" id="SignalP"/>
    </source>
</evidence>
<keyword evidence="1" id="KW-0732">Signal</keyword>
<gene>
    <name evidence="2" type="ORF">P3X46_033840</name>
</gene>
<organism evidence="2 3">
    <name type="scientific">Hevea brasiliensis</name>
    <name type="common">Para rubber tree</name>
    <name type="synonym">Siphonia brasiliensis</name>
    <dbReference type="NCBI Taxonomy" id="3981"/>
    <lineage>
        <taxon>Eukaryota</taxon>
        <taxon>Viridiplantae</taxon>
        <taxon>Streptophyta</taxon>
        <taxon>Embryophyta</taxon>
        <taxon>Tracheophyta</taxon>
        <taxon>Spermatophyta</taxon>
        <taxon>Magnoliopsida</taxon>
        <taxon>eudicotyledons</taxon>
        <taxon>Gunneridae</taxon>
        <taxon>Pentapetalae</taxon>
        <taxon>rosids</taxon>
        <taxon>fabids</taxon>
        <taxon>Malpighiales</taxon>
        <taxon>Euphorbiaceae</taxon>
        <taxon>Crotonoideae</taxon>
        <taxon>Micrandreae</taxon>
        <taxon>Hevea</taxon>
    </lineage>
</organism>
<protein>
    <recommendedName>
        <fullName evidence="4">Longin domain-containing protein</fullName>
    </recommendedName>
</protein>
<evidence type="ECO:0000313" key="3">
    <source>
        <dbReference type="Proteomes" id="UP001174677"/>
    </source>
</evidence>
<sequence length="121" mass="13766">MKREIFAWLFFIIFFKALSYCACEISITPQQHLPMTRAKQLKEVYESIARLTSKDYPRTLERQGLHEVDAKSFQKLAKGVYGGADVLRPRSKSKNGATALHMKSSALFSATLGLIIYVVFF</sequence>
<evidence type="ECO:0008006" key="4">
    <source>
        <dbReference type="Google" id="ProtNLM"/>
    </source>
</evidence>
<evidence type="ECO:0000313" key="2">
    <source>
        <dbReference type="EMBL" id="KAJ9129407.1"/>
    </source>
</evidence>
<proteinExistence type="predicted"/>
<reference evidence="2 3" key="1">
    <citation type="journal article" date="2023" name="Plant Biotechnol. J.">
        <title>Chromosome-level wild Hevea brasiliensis genome provides new tools for genomic-assisted breeding and valuable loci to elevate rubber yield.</title>
        <authorList>
            <person name="Cheng H."/>
            <person name="Song X."/>
            <person name="Hu Y."/>
            <person name="Wu T."/>
            <person name="Yang Q."/>
            <person name="An Z."/>
            <person name="Feng S."/>
            <person name="Deng Z."/>
            <person name="Wu W."/>
            <person name="Zeng X."/>
            <person name="Tu M."/>
            <person name="Wang X."/>
            <person name="Huang H."/>
        </authorList>
    </citation>
    <scope>NUCLEOTIDE SEQUENCE [LARGE SCALE GENOMIC DNA]</scope>
    <source>
        <strain evidence="2">MT/VB/25A 57/8</strain>
    </source>
</reference>
<name>A0ABQ9K9T3_HEVBR</name>
<feature type="chain" id="PRO_5045239460" description="Longin domain-containing protein" evidence="1">
    <location>
        <begin position="24"/>
        <end position="121"/>
    </location>
</feature>
<keyword evidence="3" id="KW-1185">Reference proteome</keyword>